<evidence type="ECO:0000256" key="1">
    <source>
        <dbReference type="ARBA" id="ARBA00022723"/>
    </source>
</evidence>
<keyword evidence="1" id="KW-0479">Metal-binding</keyword>
<keyword evidence="3" id="KW-0238">DNA-binding</keyword>
<protein>
    <recommendedName>
        <fullName evidence="7">Zn(2)-C6 fungal-type domain-containing protein</fullName>
    </recommendedName>
</protein>
<feature type="region of interest" description="Disordered" evidence="6">
    <location>
        <begin position="157"/>
        <end position="184"/>
    </location>
</feature>
<keyword evidence="2" id="KW-0805">Transcription regulation</keyword>
<sequence>MSPHSIEIPITPSSPPISGQTTPATAIDGDSQRRVRLRQACDACTTAEVKCDKRRPVCQRCLDIDDFCQYSPSRRHGRRPRRVRTSPRETPSSQPPQPLRETGMVEYSTMPSFADLFSVPANISIDMETIPDFSFGNELDLSNLHVGSNVRSTQCAHLQDSTTPPNNAHIQPVQQQPSEKGGDDMGFELISRQDQKQEDGHASECEARALGVLKSLQYSPVLHDASPTAAYWVNFMERLLSTNKTALEELPRLLERRCVDSRHVALLHLTILSKIVSWYEVAVTAEYHSKRIVLKPMEIQFSVLDLDSDDYEMLHRAVLCRELQKAGGAIRKLEVRLATSDTPECAQNSAWGRPIIQAIRDELERCVLEMEKRPVRNHS</sequence>
<feature type="compositionally biased region" description="Polar residues" evidence="6">
    <location>
        <begin position="157"/>
        <end position="178"/>
    </location>
</feature>
<dbReference type="InterPro" id="IPR001138">
    <property type="entry name" value="Zn2Cys6_DnaBD"/>
</dbReference>
<feature type="compositionally biased region" description="Low complexity" evidence="6">
    <location>
        <begin position="1"/>
        <end position="11"/>
    </location>
</feature>
<feature type="region of interest" description="Disordered" evidence="6">
    <location>
        <begin position="72"/>
        <end position="101"/>
    </location>
</feature>
<feature type="compositionally biased region" description="Basic residues" evidence="6">
    <location>
        <begin position="73"/>
        <end position="85"/>
    </location>
</feature>
<organism evidence="8 9">
    <name type="scientific">Apiospora aurea</name>
    <dbReference type="NCBI Taxonomy" id="335848"/>
    <lineage>
        <taxon>Eukaryota</taxon>
        <taxon>Fungi</taxon>
        <taxon>Dikarya</taxon>
        <taxon>Ascomycota</taxon>
        <taxon>Pezizomycotina</taxon>
        <taxon>Sordariomycetes</taxon>
        <taxon>Xylariomycetidae</taxon>
        <taxon>Amphisphaeriales</taxon>
        <taxon>Apiosporaceae</taxon>
        <taxon>Apiospora</taxon>
    </lineage>
</organism>
<proteinExistence type="predicted"/>
<dbReference type="InterPro" id="IPR013700">
    <property type="entry name" value="AflR"/>
</dbReference>
<evidence type="ECO:0000256" key="6">
    <source>
        <dbReference type="SAM" id="MobiDB-lite"/>
    </source>
</evidence>
<accession>A0ABR1QKP4</accession>
<evidence type="ECO:0000259" key="7">
    <source>
        <dbReference type="PROSITE" id="PS50048"/>
    </source>
</evidence>
<keyword evidence="9" id="KW-1185">Reference proteome</keyword>
<evidence type="ECO:0000313" key="8">
    <source>
        <dbReference type="EMBL" id="KAK7957305.1"/>
    </source>
</evidence>
<feature type="region of interest" description="Disordered" evidence="6">
    <location>
        <begin position="1"/>
        <end position="31"/>
    </location>
</feature>
<dbReference type="InterPro" id="IPR036864">
    <property type="entry name" value="Zn2-C6_fun-type_DNA-bd_sf"/>
</dbReference>
<dbReference type="Gene3D" id="4.10.240.10">
    <property type="entry name" value="Zn(2)-C6 fungal-type DNA-binding domain"/>
    <property type="match status" value="1"/>
</dbReference>
<dbReference type="GeneID" id="92075811"/>
<dbReference type="PRINTS" id="PR00755">
    <property type="entry name" value="AFLATOXINBRP"/>
</dbReference>
<evidence type="ECO:0000256" key="4">
    <source>
        <dbReference type="ARBA" id="ARBA00023163"/>
    </source>
</evidence>
<dbReference type="Pfam" id="PF00172">
    <property type="entry name" value="Zn_clus"/>
    <property type="match status" value="1"/>
</dbReference>
<reference evidence="8 9" key="1">
    <citation type="submission" date="2023-01" db="EMBL/GenBank/DDBJ databases">
        <title>Analysis of 21 Apiospora genomes using comparative genomics revels a genus with tremendous synthesis potential of carbohydrate active enzymes and secondary metabolites.</title>
        <authorList>
            <person name="Sorensen T."/>
        </authorList>
    </citation>
    <scope>NUCLEOTIDE SEQUENCE [LARGE SCALE GENOMIC DNA]</scope>
    <source>
        <strain evidence="8 9">CBS 24483</strain>
    </source>
</reference>
<evidence type="ECO:0000256" key="2">
    <source>
        <dbReference type="ARBA" id="ARBA00023015"/>
    </source>
</evidence>
<dbReference type="SMART" id="SM00066">
    <property type="entry name" value="GAL4"/>
    <property type="match status" value="1"/>
</dbReference>
<dbReference type="PANTHER" id="PTHR47431">
    <property type="entry name" value="ZN(II)2CYS6 TRANSCRIPTION FACTOR (EUROFUNG)-RELATED"/>
    <property type="match status" value="1"/>
</dbReference>
<dbReference type="Proteomes" id="UP001391051">
    <property type="component" value="Unassembled WGS sequence"/>
</dbReference>
<keyword evidence="4" id="KW-0804">Transcription</keyword>
<dbReference type="CDD" id="cd00067">
    <property type="entry name" value="GAL4"/>
    <property type="match status" value="1"/>
</dbReference>
<feature type="domain" description="Zn(2)-C6 fungal-type" evidence="7">
    <location>
        <begin position="40"/>
        <end position="70"/>
    </location>
</feature>
<dbReference type="SUPFAM" id="SSF57701">
    <property type="entry name" value="Zn2/Cys6 DNA-binding domain"/>
    <property type="match status" value="1"/>
</dbReference>
<dbReference type="Pfam" id="PF08493">
    <property type="entry name" value="AflR"/>
    <property type="match status" value="1"/>
</dbReference>
<keyword evidence="5" id="KW-0539">Nucleus</keyword>
<evidence type="ECO:0000256" key="3">
    <source>
        <dbReference type="ARBA" id="ARBA00023125"/>
    </source>
</evidence>
<comment type="caution">
    <text evidence="8">The sequence shown here is derived from an EMBL/GenBank/DDBJ whole genome shotgun (WGS) entry which is preliminary data.</text>
</comment>
<gene>
    <name evidence="8" type="ORF">PG986_006527</name>
</gene>
<dbReference type="PANTHER" id="PTHR47431:SF1">
    <property type="entry name" value="ZN(II)2CYS6 TRANSCRIPTION FACTOR (EUROFUNG)"/>
    <property type="match status" value="1"/>
</dbReference>
<dbReference type="RefSeq" id="XP_066702611.1">
    <property type="nucleotide sequence ID" value="XM_066842749.1"/>
</dbReference>
<dbReference type="PROSITE" id="PS50048">
    <property type="entry name" value="ZN2_CY6_FUNGAL_2"/>
    <property type="match status" value="1"/>
</dbReference>
<evidence type="ECO:0000256" key="5">
    <source>
        <dbReference type="ARBA" id="ARBA00023242"/>
    </source>
</evidence>
<name>A0ABR1QKP4_9PEZI</name>
<dbReference type="EMBL" id="JAQQWE010000004">
    <property type="protein sequence ID" value="KAK7957305.1"/>
    <property type="molecule type" value="Genomic_DNA"/>
</dbReference>
<evidence type="ECO:0000313" key="9">
    <source>
        <dbReference type="Proteomes" id="UP001391051"/>
    </source>
</evidence>